<proteinExistence type="predicted"/>
<gene>
    <name evidence="1" type="ORF">METZ01_LOCUS13999</name>
</gene>
<evidence type="ECO:0000313" key="1">
    <source>
        <dbReference type="EMBL" id="SUZ61145.1"/>
    </source>
</evidence>
<accession>A0A381P2I0</accession>
<dbReference type="AlphaFoldDB" id="A0A381P2I0"/>
<dbReference type="EMBL" id="UINC01000783">
    <property type="protein sequence ID" value="SUZ61145.1"/>
    <property type="molecule type" value="Genomic_DNA"/>
</dbReference>
<name>A0A381P2I0_9ZZZZ</name>
<sequence>MAAYWLCLDHAVGRRTVMHRTRTQPPVC</sequence>
<reference evidence="1" key="1">
    <citation type="submission" date="2018-05" db="EMBL/GenBank/DDBJ databases">
        <authorList>
            <person name="Lanie J.A."/>
            <person name="Ng W.-L."/>
            <person name="Kazmierczak K.M."/>
            <person name="Andrzejewski T.M."/>
            <person name="Davidsen T.M."/>
            <person name="Wayne K.J."/>
            <person name="Tettelin H."/>
            <person name="Glass J.I."/>
            <person name="Rusch D."/>
            <person name="Podicherti R."/>
            <person name="Tsui H.-C.T."/>
            <person name="Winkler M.E."/>
        </authorList>
    </citation>
    <scope>NUCLEOTIDE SEQUENCE</scope>
</reference>
<protein>
    <submittedName>
        <fullName evidence="1">Uncharacterized protein</fullName>
    </submittedName>
</protein>
<organism evidence="1">
    <name type="scientific">marine metagenome</name>
    <dbReference type="NCBI Taxonomy" id="408172"/>
    <lineage>
        <taxon>unclassified sequences</taxon>
        <taxon>metagenomes</taxon>
        <taxon>ecological metagenomes</taxon>
    </lineage>
</organism>